<dbReference type="FunFam" id="1.10.8.60:FF:000008">
    <property type="entry name" value="26S protease regulatory subunit 10B"/>
    <property type="match status" value="1"/>
</dbReference>
<evidence type="ECO:0000256" key="8">
    <source>
        <dbReference type="ARBA" id="ARBA00023242"/>
    </source>
</evidence>
<name>A0A8H7WIW6_9HELO</name>
<comment type="similarity">
    <text evidence="3 9">Belongs to the AAA ATPase family.</text>
</comment>
<reference evidence="12" key="1">
    <citation type="submission" date="2021-02" db="EMBL/GenBank/DDBJ databases">
        <title>Genome sequence Cadophora malorum strain M34.</title>
        <authorList>
            <person name="Stefanovic E."/>
            <person name="Vu D."/>
            <person name="Scully C."/>
            <person name="Dijksterhuis J."/>
            <person name="Roader J."/>
            <person name="Houbraken J."/>
        </authorList>
    </citation>
    <scope>NUCLEOTIDE SEQUENCE</scope>
    <source>
        <strain evidence="12">M34</strain>
    </source>
</reference>
<dbReference type="Gene3D" id="1.10.8.60">
    <property type="match status" value="1"/>
</dbReference>
<proteinExistence type="inferred from homology"/>
<dbReference type="InterPro" id="IPR041569">
    <property type="entry name" value="AAA_lid_3"/>
</dbReference>
<dbReference type="PANTHER" id="PTHR23073">
    <property type="entry name" value="26S PROTEASOME REGULATORY SUBUNIT"/>
    <property type="match status" value="1"/>
</dbReference>
<keyword evidence="6 9" id="KW-0067">ATP-binding</keyword>
<dbReference type="InterPro" id="IPR027417">
    <property type="entry name" value="P-loop_NTPase"/>
</dbReference>
<feature type="coiled-coil region" evidence="10">
    <location>
        <begin position="120"/>
        <end position="154"/>
    </location>
</feature>
<keyword evidence="5 9" id="KW-0547">Nucleotide-binding</keyword>
<dbReference type="AlphaFoldDB" id="A0A8H7WIW6"/>
<keyword evidence="8" id="KW-0539">Nucleus</keyword>
<dbReference type="GO" id="GO:0005737">
    <property type="term" value="C:cytoplasm"/>
    <property type="evidence" value="ECO:0007669"/>
    <property type="project" value="UniProtKB-SubCell"/>
</dbReference>
<dbReference type="Gene3D" id="2.40.50.140">
    <property type="entry name" value="Nucleic acid-binding proteins"/>
    <property type="match status" value="1"/>
</dbReference>
<sequence>MSNPELPNEYSDFTGLDISTLAQVTSEAPRHGTGFGADHHLPVDRQAVVLRVSQQAIAVNITPISSDCVHQKSLTSAYRSTSSSRIPVFPNPLSSLAYLNMSDEERQHALASFKAKLLESREWEAKLKALRLEIKGLQKDFDHTEDNIKALQSVGQIIGEVLKQLDDERFIVKASSGPRYVVGCRSKVDKAALKQGTRVALDMTTLTIMRMLPREVDPLVYNMSLEDPGQVSFGGIGGLNEQIRELREVIELPLKNPELFLRVGIKPPKGVLLYGPPGTGKTLLARAVASSLETNFLKVVSSAIVDKYIGESARLIREMFGYAKEHEPCIIFMDEIDAIGGRRFSEGTSADREIQRTLMELLNQLDGFDYLGKTKIIMATNRPDTLDPALLRAGRLDRKIEIPLPNEVGRLEIMKIHAAGVVTEGDVDFESVVKMSDGLNGADLRNVVTEAGLFAIKDYRDAVNQDDFNKAVRKVAESKKLEGKLEYQKL</sequence>
<dbReference type="InterPro" id="IPR003959">
    <property type="entry name" value="ATPase_AAA_core"/>
</dbReference>
<dbReference type="GO" id="GO:0008540">
    <property type="term" value="C:proteasome regulatory particle, base subcomplex"/>
    <property type="evidence" value="ECO:0007669"/>
    <property type="project" value="UniProtKB-ARBA"/>
</dbReference>
<dbReference type="Proteomes" id="UP000664132">
    <property type="component" value="Unassembled WGS sequence"/>
</dbReference>
<evidence type="ECO:0000256" key="3">
    <source>
        <dbReference type="ARBA" id="ARBA00006914"/>
    </source>
</evidence>
<evidence type="ECO:0000256" key="1">
    <source>
        <dbReference type="ARBA" id="ARBA00004123"/>
    </source>
</evidence>
<accession>A0A8H7WIW6</accession>
<dbReference type="GO" id="GO:0005524">
    <property type="term" value="F:ATP binding"/>
    <property type="evidence" value="ECO:0007669"/>
    <property type="project" value="UniProtKB-KW"/>
</dbReference>
<comment type="subcellular location">
    <subcellularLocation>
        <location evidence="2">Cytoplasm</location>
    </subcellularLocation>
    <subcellularLocation>
        <location evidence="1">Nucleus</location>
    </subcellularLocation>
</comment>
<dbReference type="GO" id="GO:0016887">
    <property type="term" value="F:ATP hydrolysis activity"/>
    <property type="evidence" value="ECO:0007669"/>
    <property type="project" value="InterPro"/>
</dbReference>
<dbReference type="InterPro" id="IPR050221">
    <property type="entry name" value="26S_Proteasome_ATPase"/>
</dbReference>
<dbReference type="EMBL" id="JAFJYH010000007">
    <property type="protein sequence ID" value="KAG4425833.1"/>
    <property type="molecule type" value="Genomic_DNA"/>
</dbReference>
<dbReference type="OrthoDB" id="1664597at2759"/>
<dbReference type="Pfam" id="PF00004">
    <property type="entry name" value="AAA"/>
    <property type="match status" value="1"/>
</dbReference>
<dbReference type="Gene3D" id="3.40.50.300">
    <property type="entry name" value="P-loop containing nucleotide triphosphate hydrolases"/>
    <property type="match status" value="1"/>
</dbReference>
<dbReference type="FunFam" id="2.40.50.140:FF:000027">
    <property type="entry name" value="26S protease regulatory subunit 10B"/>
    <property type="match status" value="1"/>
</dbReference>
<evidence type="ECO:0000256" key="2">
    <source>
        <dbReference type="ARBA" id="ARBA00004496"/>
    </source>
</evidence>
<evidence type="ECO:0000259" key="11">
    <source>
        <dbReference type="SMART" id="SM00382"/>
    </source>
</evidence>
<dbReference type="Pfam" id="PF16450">
    <property type="entry name" value="Prot_ATP_ID_OB_C"/>
    <property type="match status" value="1"/>
</dbReference>
<dbReference type="Pfam" id="PF17862">
    <property type="entry name" value="AAA_lid_3"/>
    <property type="match status" value="1"/>
</dbReference>
<dbReference type="SMART" id="SM00382">
    <property type="entry name" value="AAA"/>
    <property type="match status" value="1"/>
</dbReference>
<protein>
    <submittedName>
        <fullName evidence="12">26S proteasome subunit rpt4</fullName>
    </submittedName>
</protein>
<evidence type="ECO:0000256" key="10">
    <source>
        <dbReference type="SAM" id="Coils"/>
    </source>
</evidence>
<keyword evidence="10" id="KW-0175">Coiled coil</keyword>
<evidence type="ECO:0000256" key="7">
    <source>
        <dbReference type="ARBA" id="ARBA00022942"/>
    </source>
</evidence>
<dbReference type="InterPro" id="IPR003593">
    <property type="entry name" value="AAA+_ATPase"/>
</dbReference>
<dbReference type="PROSITE" id="PS00674">
    <property type="entry name" value="AAA"/>
    <property type="match status" value="1"/>
</dbReference>
<evidence type="ECO:0000313" key="13">
    <source>
        <dbReference type="Proteomes" id="UP000664132"/>
    </source>
</evidence>
<evidence type="ECO:0000313" key="12">
    <source>
        <dbReference type="EMBL" id="KAG4425833.1"/>
    </source>
</evidence>
<comment type="caution">
    <text evidence="12">The sequence shown here is derived from an EMBL/GenBank/DDBJ whole genome shotgun (WGS) entry which is preliminary data.</text>
</comment>
<dbReference type="FunFam" id="3.40.50.300:FF:000034">
    <property type="entry name" value="26S protease regulatory subunit 10B"/>
    <property type="match status" value="1"/>
</dbReference>
<dbReference type="InterPro" id="IPR003960">
    <property type="entry name" value="ATPase_AAA_CS"/>
</dbReference>
<evidence type="ECO:0000256" key="5">
    <source>
        <dbReference type="ARBA" id="ARBA00022741"/>
    </source>
</evidence>
<organism evidence="12 13">
    <name type="scientific">Cadophora malorum</name>
    <dbReference type="NCBI Taxonomy" id="108018"/>
    <lineage>
        <taxon>Eukaryota</taxon>
        <taxon>Fungi</taxon>
        <taxon>Dikarya</taxon>
        <taxon>Ascomycota</taxon>
        <taxon>Pezizomycotina</taxon>
        <taxon>Leotiomycetes</taxon>
        <taxon>Helotiales</taxon>
        <taxon>Ploettnerulaceae</taxon>
        <taxon>Cadophora</taxon>
    </lineage>
</organism>
<keyword evidence="13" id="KW-1185">Reference proteome</keyword>
<dbReference type="InterPro" id="IPR032501">
    <property type="entry name" value="Prot_ATP_ID_OB_2nd"/>
</dbReference>
<keyword evidence="4" id="KW-0963">Cytoplasm</keyword>
<evidence type="ECO:0000256" key="4">
    <source>
        <dbReference type="ARBA" id="ARBA00022490"/>
    </source>
</evidence>
<dbReference type="GO" id="GO:0005634">
    <property type="term" value="C:nucleus"/>
    <property type="evidence" value="ECO:0007669"/>
    <property type="project" value="UniProtKB-SubCell"/>
</dbReference>
<dbReference type="InterPro" id="IPR012340">
    <property type="entry name" value="NA-bd_OB-fold"/>
</dbReference>
<evidence type="ECO:0000256" key="6">
    <source>
        <dbReference type="ARBA" id="ARBA00022840"/>
    </source>
</evidence>
<gene>
    <name evidence="12" type="primary">RPT4</name>
    <name evidence="12" type="ORF">IFR04_001040</name>
</gene>
<feature type="domain" description="AAA+ ATPase" evidence="11">
    <location>
        <begin position="267"/>
        <end position="406"/>
    </location>
</feature>
<keyword evidence="7 12" id="KW-0647">Proteasome</keyword>
<evidence type="ECO:0000256" key="9">
    <source>
        <dbReference type="RuleBase" id="RU003651"/>
    </source>
</evidence>
<dbReference type="SUPFAM" id="SSF52540">
    <property type="entry name" value="P-loop containing nucleoside triphosphate hydrolases"/>
    <property type="match status" value="1"/>
</dbReference>